<dbReference type="EMBL" id="JANIGO010000001">
    <property type="protein sequence ID" value="MCQ8895256.1"/>
    <property type="molecule type" value="Genomic_DNA"/>
</dbReference>
<keyword evidence="5 7" id="KW-1133">Transmembrane helix</keyword>
<evidence type="ECO:0000256" key="5">
    <source>
        <dbReference type="ARBA" id="ARBA00022989"/>
    </source>
</evidence>
<dbReference type="InterPro" id="IPR032808">
    <property type="entry name" value="DoxX"/>
</dbReference>
<gene>
    <name evidence="8" type="ORF">NQT62_02235</name>
</gene>
<evidence type="ECO:0000256" key="6">
    <source>
        <dbReference type="ARBA" id="ARBA00023136"/>
    </source>
</evidence>
<protein>
    <submittedName>
        <fullName evidence="8">DoxX family protein</fullName>
    </submittedName>
</protein>
<feature type="transmembrane region" description="Helical" evidence="7">
    <location>
        <begin position="105"/>
        <end position="126"/>
    </location>
</feature>
<feature type="transmembrane region" description="Helical" evidence="7">
    <location>
        <begin position="7"/>
        <end position="26"/>
    </location>
</feature>
<evidence type="ECO:0000256" key="4">
    <source>
        <dbReference type="ARBA" id="ARBA00022692"/>
    </source>
</evidence>
<dbReference type="Pfam" id="PF07681">
    <property type="entry name" value="DoxX"/>
    <property type="match status" value="1"/>
</dbReference>
<sequence>MFESVKNPLAVIARILLALMFVLAGFDKLTHFSGTVGFIGSAGLPVPEVLAAITLTVEIVGGLALITGIQARLAGFVLAGFTLLASITFHNFWAVPADQAYVQQLLFMKNISVAGGLLLVAALGAGQWKLGK</sequence>
<evidence type="ECO:0000256" key="7">
    <source>
        <dbReference type="SAM" id="Phobius"/>
    </source>
</evidence>
<evidence type="ECO:0000313" key="9">
    <source>
        <dbReference type="Proteomes" id="UP001204142"/>
    </source>
</evidence>
<keyword evidence="6 7" id="KW-0472">Membrane</keyword>
<reference evidence="8 9" key="1">
    <citation type="submission" date="2022-07" db="EMBL/GenBank/DDBJ databases">
        <authorList>
            <person name="Xamxidin M."/>
            <person name="Wu M."/>
        </authorList>
    </citation>
    <scope>NUCLEOTIDE SEQUENCE [LARGE SCALE GENOMIC DNA]</scope>
    <source>
        <strain evidence="8 9">NBRC 111650</strain>
    </source>
</reference>
<evidence type="ECO:0000256" key="3">
    <source>
        <dbReference type="ARBA" id="ARBA00022475"/>
    </source>
</evidence>
<accession>A0ABT1WCL0</accession>
<proteinExistence type="inferred from homology"/>
<evidence type="ECO:0000256" key="2">
    <source>
        <dbReference type="ARBA" id="ARBA00006679"/>
    </source>
</evidence>
<organism evidence="8 9">
    <name type="scientific">Limnobacter humi</name>
    <dbReference type="NCBI Taxonomy" id="1778671"/>
    <lineage>
        <taxon>Bacteria</taxon>
        <taxon>Pseudomonadati</taxon>
        <taxon>Pseudomonadota</taxon>
        <taxon>Betaproteobacteria</taxon>
        <taxon>Burkholderiales</taxon>
        <taxon>Burkholderiaceae</taxon>
        <taxon>Limnobacter</taxon>
    </lineage>
</organism>
<comment type="subcellular location">
    <subcellularLocation>
        <location evidence="1">Cell membrane</location>
        <topology evidence="1">Multi-pass membrane protein</topology>
    </subcellularLocation>
</comment>
<dbReference type="PANTHER" id="PTHR33452">
    <property type="entry name" value="OXIDOREDUCTASE CATD-RELATED"/>
    <property type="match status" value="1"/>
</dbReference>
<dbReference type="Proteomes" id="UP001204142">
    <property type="component" value="Unassembled WGS sequence"/>
</dbReference>
<keyword evidence="3" id="KW-1003">Cell membrane</keyword>
<feature type="transmembrane region" description="Helical" evidence="7">
    <location>
        <begin position="46"/>
        <end position="66"/>
    </location>
</feature>
<comment type="similarity">
    <text evidence="2">Belongs to the DoxX family.</text>
</comment>
<evidence type="ECO:0000256" key="1">
    <source>
        <dbReference type="ARBA" id="ARBA00004651"/>
    </source>
</evidence>
<name>A0ABT1WCL0_9BURK</name>
<dbReference type="PANTHER" id="PTHR33452:SF1">
    <property type="entry name" value="INNER MEMBRANE PROTEIN YPHA-RELATED"/>
    <property type="match status" value="1"/>
</dbReference>
<keyword evidence="9" id="KW-1185">Reference proteome</keyword>
<evidence type="ECO:0000313" key="8">
    <source>
        <dbReference type="EMBL" id="MCQ8895256.1"/>
    </source>
</evidence>
<comment type="caution">
    <text evidence="8">The sequence shown here is derived from an EMBL/GenBank/DDBJ whole genome shotgun (WGS) entry which is preliminary data.</text>
</comment>
<keyword evidence="4 7" id="KW-0812">Transmembrane</keyword>
<feature type="transmembrane region" description="Helical" evidence="7">
    <location>
        <begin position="73"/>
        <end position="93"/>
    </location>
</feature>
<dbReference type="InterPro" id="IPR051907">
    <property type="entry name" value="DoxX-like_oxidoreductase"/>
</dbReference>